<keyword evidence="1" id="KW-1188">Viral release from host cell</keyword>
<evidence type="ECO:0000313" key="3">
    <source>
        <dbReference type="EMBL" id="OBX08354.1"/>
    </source>
</evidence>
<protein>
    <recommendedName>
        <fullName evidence="2">Phage tail tape measure protein domain-containing protein</fullName>
    </recommendedName>
</protein>
<dbReference type="Pfam" id="PF10145">
    <property type="entry name" value="PhageMin_Tail"/>
    <property type="match status" value="1"/>
</dbReference>
<proteinExistence type="predicted"/>
<feature type="domain" description="Phage tail tape measure protein" evidence="2">
    <location>
        <begin position="187"/>
        <end position="382"/>
    </location>
</feature>
<evidence type="ECO:0000259" key="2">
    <source>
        <dbReference type="Pfam" id="PF10145"/>
    </source>
</evidence>
<evidence type="ECO:0000313" key="4">
    <source>
        <dbReference type="Proteomes" id="UP000092527"/>
    </source>
</evidence>
<organism evidence="3 4">
    <name type="scientific">Gallibacterium salpingitidis</name>
    <dbReference type="NCBI Taxonomy" id="505341"/>
    <lineage>
        <taxon>Bacteria</taxon>
        <taxon>Pseudomonadati</taxon>
        <taxon>Pseudomonadota</taxon>
        <taxon>Gammaproteobacteria</taxon>
        <taxon>Pasteurellales</taxon>
        <taxon>Pasteurellaceae</taxon>
        <taxon>Gallibacterium</taxon>
    </lineage>
</organism>
<dbReference type="EMBL" id="JTJU01000057">
    <property type="protein sequence ID" value="OBX08354.1"/>
    <property type="molecule type" value="Genomic_DNA"/>
</dbReference>
<dbReference type="AlphaFoldDB" id="A0AB36E0U1"/>
<reference evidence="3 4" key="1">
    <citation type="submission" date="2014-11" db="EMBL/GenBank/DDBJ databases">
        <title>Pan-genome of Gallibacterium spp.</title>
        <authorList>
            <person name="Kudirkiene E."/>
            <person name="Bojesen A.M."/>
        </authorList>
    </citation>
    <scope>NUCLEOTIDE SEQUENCE [LARGE SCALE GENOMIC DNA]</scope>
    <source>
        <strain evidence="3 4">18469/18</strain>
    </source>
</reference>
<dbReference type="NCBIfam" id="TIGR01760">
    <property type="entry name" value="tape_meas_TP901"/>
    <property type="match status" value="1"/>
</dbReference>
<comment type="caution">
    <text evidence="3">The sequence shown here is derived from an EMBL/GenBank/DDBJ whole genome shotgun (WGS) entry which is preliminary data.</text>
</comment>
<name>A0AB36E0U1_9PAST</name>
<dbReference type="RefSeq" id="WP_066422148.1">
    <property type="nucleotide sequence ID" value="NZ_JTJU01000057.1"/>
</dbReference>
<sequence length="726" mass="79033">MAKELAIGLVIGAALSGGFKATISSAQKTVKKLGDGLSQSYQTQSRLGERLQRAQQKQLALQQRISLAYANGDKGVDRLVRRYERMQRAIGQVVVKQQQFTTAIQRAEQAQKTLQATIEKQQARKLQRDELSGSVMKSSAAATAIALPVWSTIKTFAEQEESANNLKIAMMKADGTFGAFDEISKIAGELGNTLPGTRKDFYDLTRALKMQGISDDTLKKGGLATSAKLNVLLDMDQMAGGEFFAKMLESHGLSEAEMGVAADDLQRAMFAAGMNKEQMYGAMAYYASNVRSMKLTGRENTRKLFAIEGLAAQQGMEGTSFGTGFSTMLDRMNKGPKMLAEAKKGMKAEAAELMDKSGVKFNFWDKKGNFKGIDAMITELEKLDVIRKKFGDEGAGLVAEGLFGVEGKRLALLLAEKGTAGLQEFLDKMQAQASLEERVAQKTKTLSSALEALGGVWESAVGTFGSAFADDIKSFASTAQNFIEGTLTPWIEKHKSLIKWGVATAMGLASLSTAVFALRFAFSGLLSIGTAFKLPYQLIKARQAVKALNNVNQSVTLFGRLGKAFSWAGQKSLSFAKGVFSLSRMLGSKLLPAIKIVGSAISWLGKALLTNPLMLAITAIALGAYLVYQNWEPIKTFFSGLWDWVKTTFDSAWNWVSNVWSQAGTWFSGIWENIKTFFSSGISNITNTILNWSPLSLFRTVFAEVLSWFGIELPTKFGGFGQNIRG</sequence>
<accession>A0AB36E0U1</accession>
<dbReference type="PANTHER" id="PTHR37813:SF1">
    <property type="entry name" value="FELS-2 PROPHAGE PROTEIN"/>
    <property type="match status" value="1"/>
</dbReference>
<evidence type="ECO:0000256" key="1">
    <source>
        <dbReference type="ARBA" id="ARBA00022612"/>
    </source>
</evidence>
<dbReference type="InterPro" id="IPR010090">
    <property type="entry name" value="Phage_tape_meas"/>
</dbReference>
<feature type="non-terminal residue" evidence="3">
    <location>
        <position position="726"/>
    </location>
</feature>
<dbReference type="Proteomes" id="UP000092527">
    <property type="component" value="Unassembled WGS sequence"/>
</dbReference>
<dbReference type="PANTHER" id="PTHR37813">
    <property type="entry name" value="FELS-2 PROPHAGE PROTEIN"/>
    <property type="match status" value="1"/>
</dbReference>
<gene>
    <name evidence="3" type="ORF">QV09_09695</name>
</gene>